<evidence type="ECO:0000256" key="1">
    <source>
        <dbReference type="ARBA" id="ARBA00023015"/>
    </source>
</evidence>
<dbReference type="InterPro" id="IPR011991">
    <property type="entry name" value="ArsR-like_HTH"/>
</dbReference>
<dbReference type="NCBIfam" id="NF033788">
    <property type="entry name" value="HTH_metalloreg"/>
    <property type="match status" value="1"/>
</dbReference>
<dbReference type="GO" id="GO:0003677">
    <property type="term" value="F:DNA binding"/>
    <property type="evidence" value="ECO:0007669"/>
    <property type="project" value="UniProtKB-KW"/>
</dbReference>
<evidence type="ECO:0000256" key="3">
    <source>
        <dbReference type="ARBA" id="ARBA00023163"/>
    </source>
</evidence>
<dbReference type="SUPFAM" id="SSF46785">
    <property type="entry name" value="Winged helix' DNA-binding domain"/>
    <property type="match status" value="1"/>
</dbReference>
<dbReference type="PRINTS" id="PR00778">
    <property type="entry name" value="HTHARSR"/>
</dbReference>
<keyword evidence="6" id="KW-1185">Reference proteome</keyword>
<evidence type="ECO:0000259" key="4">
    <source>
        <dbReference type="PROSITE" id="PS50987"/>
    </source>
</evidence>
<dbReference type="InterPro" id="IPR036390">
    <property type="entry name" value="WH_DNA-bd_sf"/>
</dbReference>
<keyword evidence="2 5" id="KW-0238">DNA-binding</keyword>
<dbReference type="PANTHER" id="PTHR43132:SF6">
    <property type="entry name" value="HTH-TYPE TRANSCRIPTIONAL REPRESSOR CZRA"/>
    <property type="match status" value="1"/>
</dbReference>
<dbReference type="CDD" id="cd00090">
    <property type="entry name" value="HTH_ARSR"/>
    <property type="match status" value="1"/>
</dbReference>
<dbReference type="GO" id="GO:0003700">
    <property type="term" value="F:DNA-binding transcription factor activity"/>
    <property type="evidence" value="ECO:0007669"/>
    <property type="project" value="InterPro"/>
</dbReference>
<accession>A0A840U4J1</accession>
<proteinExistence type="predicted"/>
<keyword evidence="3" id="KW-0804">Transcription</keyword>
<organism evidence="5 6">
    <name type="scientific">Rhabdobacter roseus</name>
    <dbReference type="NCBI Taxonomy" id="1655419"/>
    <lineage>
        <taxon>Bacteria</taxon>
        <taxon>Pseudomonadati</taxon>
        <taxon>Bacteroidota</taxon>
        <taxon>Cytophagia</taxon>
        <taxon>Cytophagales</taxon>
        <taxon>Cytophagaceae</taxon>
        <taxon>Rhabdobacter</taxon>
    </lineage>
</organism>
<name>A0A840U4J1_9BACT</name>
<feature type="domain" description="HTH arsR-type" evidence="4">
    <location>
        <begin position="25"/>
        <end position="119"/>
    </location>
</feature>
<reference evidence="5 6" key="1">
    <citation type="submission" date="2020-08" db="EMBL/GenBank/DDBJ databases">
        <title>Genomic Encyclopedia of Type Strains, Phase IV (KMG-IV): sequencing the most valuable type-strain genomes for metagenomic binning, comparative biology and taxonomic classification.</title>
        <authorList>
            <person name="Goeker M."/>
        </authorList>
    </citation>
    <scope>NUCLEOTIDE SEQUENCE [LARGE SCALE GENOMIC DNA]</scope>
    <source>
        <strain evidence="5 6">DSM 105074</strain>
    </source>
</reference>
<dbReference type="PROSITE" id="PS50987">
    <property type="entry name" value="HTH_ARSR_2"/>
    <property type="match status" value="1"/>
</dbReference>
<evidence type="ECO:0000313" key="6">
    <source>
        <dbReference type="Proteomes" id="UP000557307"/>
    </source>
</evidence>
<protein>
    <submittedName>
        <fullName evidence="5">DNA-binding transcriptional ArsR family regulator</fullName>
    </submittedName>
</protein>
<dbReference type="Gene3D" id="1.10.10.10">
    <property type="entry name" value="Winged helix-like DNA-binding domain superfamily/Winged helix DNA-binding domain"/>
    <property type="match status" value="1"/>
</dbReference>
<dbReference type="InterPro" id="IPR051011">
    <property type="entry name" value="Metal_resp_trans_reg"/>
</dbReference>
<dbReference type="SMART" id="SM00418">
    <property type="entry name" value="HTH_ARSR"/>
    <property type="match status" value="1"/>
</dbReference>
<dbReference type="RefSeq" id="WP_184178689.1">
    <property type="nucleotide sequence ID" value="NZ_JACHGF010000013.1"/>
</dbReference>
<dbReference type="Proteomes" id="UP000557307">
    <property type="component" value="Unassembled WGS sequence"/>
</dbReference>
<dbReference type="AlphaFoldDB" id="A0A840U4J1"/>
<comment type="caution">
    <text evidence="5">The sequence shown here is derived from an EMBL/GenBank/DDBJ whole genome shotgun (WGS) entry which is preliminary data.</text>
</comment>
<evidence type="ECO:0000313" key="5">
    <source>
        <dbReference type="EMBL" id="MBB5287010.1"/>
    </source>
</evidence>
<gene>
    <name evidence="5" type="ORF">HNQ92_005172</name>
</gene>
<dbReference type="EMBL" id="JACHGF010000013">
    <property type="protein sequence ID" value="MBB5287010.1"/>
    <property type="molecule type" value="Genomic_DNA"/>
</dbReference>
<evidence type="ECO:0000256" key="2">
    <source>
        <dbReference type="ARBA" id="ARBA00023125"/>
    </source>
</evidence>
<dbReference type="InterPro" id="IPR036388">
    <property type="entry name" value="WH-like_DNA-bd_sf"/>
</dbReference>
<dbReference type="Pfam" id="PF01022">
    <property type="entry name" value="HTH_5"/>
    <property type="match status" value="1"/>
</dbReference>
<keyword evidence="1" id="KW-0805">Transcription regulation</keyword>
<dbReference type="PANTHER" id="PTHR43132">
    <property type="entry name" value="ARSENICAL RESISTANCE OPERON REPRESSOR ARSR-RELATED"/>
    <property type="match status" value="1"/>
</dbReference>
<dbReference type="InterPro" id="IPR001845">
    <property type="entry name" value="HTH_ArsR_DNA-bd_dom"/>
</dbReference>
<sequence length="121" mass="13982">MKISECTRVVADESQLNQCKIELALVNDEIRELSNILSLAGNEVRFKILFLLSREGQMCPCDLSDVLDMSMPAISQHLRKMKDKDLIRYKKVGQTIFYSLNEDYADLLNLLFIRLKKTQLV</sequence>